<evidence type="ECO:0000313" key="5">
    <source>
        <dbReference type="EMBL" id="KEZ39539.1"/>
    </source>
</evidence>
<dbReference type="PROSITE" id="PS00122">
    <property type="entry name" value="CARBOXYLESTERASE_B_1"/>
    <property type="match status" value="1"/>
</dbReference>
<evidence type="ECO:0000256" key="1">
    <source>
        <dbReference type="ARBA" id="ARBA00005964"/>
    </source>
</evidence>
<dbReference type="SUPFAM" id="SSF53474">
    <property type="entry name" value="alpha/beta-Hydrolases"/>
    <property type="match status" value="1"/>
</dbReference>
<evidence type="ECO:0000256" key="2">
    <source>
        <dbReference type="ARBA" id="ARBA00022801"/>
    </source>
</evidence>
<dbReference type="OMA" id="QNIRYAQ"/>
<protein>
    <recommendedName>
        <fullName evidence="3">Carboxylic ester hydrolase</fullName>
        <ecNumber evidence="3">3.1.1.-</ecNumber>
    </recommendedName>
</protein>
<dbReference type="InterPro" id="IPR019826">
    <property type="entry name" value="Carboxylesterase_B_AS"/>
</dbReference>
<dbReference type="EMBL" id="JOWA01000143">
    <property type="protein sequence ID" value="KEZ39539.1"/>
    <property type="molecule type" value="Genomic_DNA"/>
</dbReference>
<keyword evidence="6" id="KW-1185">Reference proteome</keyword>
<dbReference type="VEuPathDB" id="FungiDB:SAPIO_CDS9425"/>
<feature type="signal peptide" evidence="3">
    <location>
        <begin position="1"/>
        <end position="24"/>
    </location>
</feature>
<comment type="similarity">
    <text evidence="1 3">Belongs to the type-B carboxylesterase/lipase family.</text>
</comment>
<comment type="caution">
    <text evidence="5">The sequence shown here is derived from an EMBL/GenBank/DDBJ whole genome shotgun (WGS) entry which is preliminary data.</text>
</comment>
<organism evidence="5 6">
    <name type="scientific">Pseudallescheria apiosperma</name>
    <name type="common">Scedosporium apiospermum</name>
    <dbReference type="NCBI Taxonomy" id="563466"/>
    <lineage>
        <taxon>Eukaryota</taxon>
        <taxon>Fungi</taxon>
        <taxon>Dikarya</taxon>
        <taxon>Ascomycota</taxon>
        <taxon>Pezizomycotina</taxon>
        <taxon>Sordariomycetes</taxon>
        <taxon>Hypocreomycetidae</taxon>
        <taxon>Microascales</taxon>
        <taxon>Microascaceae</taxon>
        <taxon>Scedosporium</taxon>
    </lineage>
</organism>
<dbReference type="ESTHER" id="9pezi-a0a084fws7">
    <property type="family name" value="Fungal_carboxylesterase_lipase"/>
</dbReference>
<sequence length="545" mass="60324">MGVGIASTVVTLLISGVLVLVTAGLECRPVVDLGTSRHRAIENATTSHYTFKNIPYAQPPIGDLRFKAPVPRTTVNRSIDEGLDTRICYQATGNNSAYTLPIVRDYASTCGNTSNMALGSSEGLVQSEDCLLLDVYVPKRVWRSRFEEKRPVLVWLHGGGYTKWSKEAIDPTGILAHSLKRHRGGMIVVTINYRLKPGMEGVCSNAGLYDQRLALYWVQEHIHVFGGDRRRVTLIGESAGGGSVLAQLAAFGGEYGSSPFQRAVVQSPAIKPILSANQYETVYDYLLEESGLDGYEELKGLSGTELQEINKAMVGNGSIANTIFQLNVDGRFLRDVPARILAQRKVDRSVEVLVAHNSREGGLFSDTRVQDDEGFRGYFSNLLPDLPPDKLDVLATEIYPLDFSGALPYRNHTERLMLAAGESIFDCHALATNLAYENNTRGYCFDMCPGIHAQDVSYSLYNEEETDIFGVSIDGDTAEQMQSWIVDFTIMGNRHGSKTRELPVYGPDARILHVKNRESTDAEFPIMKDPAANSRCRFWLEDVIY</sequence>
<dbReference type="RefSeq" id="XP_016639338.1">
    <property type="nucleotide sequence ID" value="XM_016790828.1"/>
</dbReference>
<reference evidence="5 6" key="1">
    <citation type="journal article" date="2014" name="Genome Announc.">
        <title>Draft genome sequence of the pathogenic fungus Scedosporium apiospermum.</title>
        <authorList>
            <person name="Vandeputte P."/>
            <person name="Ghamrawi S."/>
            <person name="Rechenmann M."/>
            <person name="Iltis A."/>
            <person name="Giraud S."/>
            <person name="Fleury M."/>
            <person name="Thornton C."/>
            <person name="Delhaes L."/>
            <person name="Meyer W."/>
            <person name="Papon N."/>
            <person name="Bouchara J.P."/>
        </authorList>
    </citation>
    <scope>NUCLEOTIDE SEQUENCE [LARGE SCALE GENOMIC DNA]</scope>
    <source>
        <strain evidence="5 6">IHEM 14462</strain>
    </source>
</reference>
<dbReference type="PANTHER" id="PTHR11559">
    <property type="entry name" value="CARBOXYLESTERASE"/>
    <property type="match status" value="1"/>
</dbReference>
<gene>
    <name evidence="5" type="ORF">SAPIO_CDS9425</name>
</gene>
<dbReference type="InterPro" id="IPR029058">
    <property type="entry name" value="AB_hydrolase_fold"/>
</dbReference>
<evidence type="ECO:0000259" key="4">
    <source>
        <dbReference type="Pfam" id="PF00135"/>
    </source>
</evidence>
<evidence type="ECO:0000256" key="3">
    <source>
        <dbReference type="RuleBase" id="RU361235"/>
    </source>
</evidence>
<dbReference type="InterPro" id="IPR002018">
    <property type="entry name" value="CarbesteraseB"/>
</dbReference>
<dbReference type="EC" id="3.1.1.-" evidence="3"/>
<dbReference type="Gene3D" id="3.40.50.1820">
    <property type="entry name" value="alpha/beta hydrolase"/>
    <property type="match status" value="1"/>
</dbReference>
<feature type="domain" description="Carboxylesterase type B" evidence="4">
    <location>
        <begin position="42"/>
        <end position="539"/>
    </location>
</feature>
<keyword evidence="3" id="KW-0732">Signal</keyword>
<dbReference type="AlphaFoldDB" id="A0A084FWS7"/>
<keyword evidence="2 3" id="KW-0378">Hydrolase</keyword>
<proteinExistence type="inferred from homology"/>
<dbReference type="GeneID" id="27728497"/>
<feature type="chain" id="PRO_5005105829" description="Carboxylic ester hydrolase" evidence="3">
    <location>
        <begin position="25"/>
        <end position="545"/>
    </location>
</feature>
<dbReference type="Pfam" id="PF00135">
    <property type="entry name" value="COesterase"/>
    <property type="match status" value="1"/>
</dbReference>
<accession>A0A084FWS7</accession>
<evidence type="ECO:0000313" key="6">
    <source>
        <dbReference type="Proteomes" id="UP000028545"/>
    </source>
</evidence>
<dbReference type="OrthoDB" id="408631at2759"/>
<dbReference type="Proteomes" id="UP000028545">
    <property type="component" value="Unassembled WGS sequence"/>
</dbReference>
<dbReference type="KEGG" id="sapo:SAPIO_CDS9425"/>
<dbReference type="GO" id="GO:0016787">
    <property type="term" value="F:hydrolase activity"/>
    <property type="evidence" value="ECO:0007669"/>
    <property type="project" value="UniProtKB-KW"/>
</dbReference>
<dbReference type="HOGENOM" id="CLU_006586_10_5_1"/>
<name>A0A084FWS7_PSEDA</name>
<dbReference type="InterPro" id="IPR050309">
    <property type="entry name" value="Type-B_Carboxylest/Lipase"/>
</dbReference>